<proteinExistence type="predicted"/>
<dbReference type="AlphaFoldDB" id="A0A9X2L2F3"/>
<gene>
    <name evidence="6" type="ORF">NM125_05370</name>
</gene>
<dbReference type="InterPro" id="IPR032710">
    <property type="entry name" value="NTF2-like_dom_sf"/>
</dbReference>
<evidence type="ECO:0000256" key="3">
    <source>
        <dbReference type="ARBA" id="ARBA00022553"/>
    </source>
</evidence>
<keyword evidence="4" id="KW-0175">Coiled coil</keyword>
<dbReference type="Pfam" id="PF13474">
    <property type="entry name" value="SnoaL_3"/>
    <property type="match status" value="1"/>
</dbReference>
<dbReference type="GO" id="GO:0005524">
    <property type="term" value="F:ATP binding"/>
    <property type="evidence" value="ECO:0007669"/>
    <property type="project" value="UniProtKB-KW"/>
</dbReference>
<dbReference type="InterPro" id="IPR005467">
    <property type="entry name" value="His_kinase_dom"/>
</dbReference>
<dbReference type="PANTHER" id="PTHR43065">
    <property type="entry name" value="SENSOR HISTIDINE KINASE"/>
    <property type="match status" value="1"/>
</dbReference>
<accession>A0A9X2L2F3</accession>
<evidence type="ECO:0000256" key="2">
    <source>
        <dbReference type="ARBA" id="ARBA00012438"/>
    </source>
</evidence>
<dbReference type="PRINTS" id="PR00344">
    <property type="entry name" value="BCTRLSENSOR"/>
</dbReference>
<dbReference type="InterPro" id="IPR003661">
    <property type="entry name" value="HisK_dim/P_dom"/>
</dbReference>
<dbReference type="PANTHER" id="PTHR43065:SF42">
    <property type="entry name" value="TWO-COMPONENT SENSOR PPRA"/>
    <property type="match status" value="1"/>
</dbReference>
<protein>
    <recommendedName>
        <fullName evidence="2">histidine kinase</fullName>
        <ecNumber evidence="2">2.7.13.3</ecNumber>
    </recommendedName>
</protein>
<dbReference type="Proteomes" id="UP001139125">
    <property type="component" value="Unassembled WGS sequence"/>
</dbReference>
<dbReference type="Gene3D" id="3.10.450.50">
    <property type="match status" value="1"/>
</dbReference>
<dbReference type="SUPFAM" id="SSF55874">
    <property type="entry name" value="ATPase domain of HSP90 chaperone/DNA topoisomerase II/histidine kinase"/>
    <property type="match status" value="1"/>
</dbReference>
<dbReference type="SUPFAM" id="SSF47384">
    <property type="entry name" value="Homodimeric domain of signal transducing histidine kinase"/>
    <property type="match status" value="1"/>
</dbReference>
<sequence length="835" mass="94724">MDKQKEIALNEAYDKLMAISTNQIPVDGLEELVDPEIMGYGTTVDEEVHDLEGYIQLIKAQEEQARAAGLHFNFDRTLVHKRISAEGDIAVFVEHIIATVQSDQIENQFTFRFSAVMEFKQGSWKLIHWHGSIPGDTENDTWHVEEWEREKERLEKLVAEQTTDLLQKNKELEIEAASERMRAVAMGMQKPDDIMLVISTLRKCLADLQVDSLAVVILIDNEDGTMTQWDITEIEKGELKLFQIHMDLKLVPTIAGYYENAEKQSFVIYEITGEKLNKLAQELQIIDKQNGQIFQQAIKDGVISKFFPVVKKFSHGFLEIDFNKKPPQEIETIATKMGNAFEQSYIRFLDLQKAEQQTYESKVEASLERVRGIAAAMNHSDDLRQIAEAMFKEMEMLKINPLRYGLGMINGETKEAEIWASNVDDGSYLDMLGTLSLTWHPMLQKVLDAWEAQHQEVIYELKGKELSDYYQKVGPINPNIPNLEELQDPDTDIEQFASFFPFKSGALYAFTNGEPGEDGKSILKRFANVFEQAHIRYDDLQIAEKQARLIREERDRLEIALKELEATQDQLVQQEKLASLGQLTAGIAHEIKNPLNFVNNFSELSVELIDEAREEIKEINSKFNIQNLELSDLLDDIETNLRKIHEHGTRADSIVKSMLEHSRGGSGKMEPTDLNGLVKEFVNLSFHGMRAGKNPINVDMEFDLDDSIGDVPLIAEDFSRVIINLCNNAFDAMREKLNSNDQAPNSKDYKPKLTVRTYKKNQATFIEIEDNGPGISPDIKEKILQPFFTTKKGTEGTGLGLSITNDIIKAHGGFLEVSTNQHEGTCLTIKLSPGG</sequence>
<keyword evidence="7" id="KW-1185">Reference proteome</keyword>
<dbReference type="InterPro" id="IPR037401">
    <property type="entry name" value="SnoaL-like"/>
</dbReference>
<dbReference type="CDD" id="cd00082">
    <property type="entry name" value="HisKA"/>
    <property type="match status" value="1"/>
</dbReference>
<keyword evidence="6" id="KW-0067">ATP-binding</keyword>
<keyword evidence="3" id="KW-0597">Phosphoprotein</keyword>
<dbReference type="SMART" id="SM00387">
    <property type="entry name" value="HATPase_c"/>
    <property type="match status" value="1"/>
</dbReference>
<dbReference type="InterPro" id="IPR004358">
    <property type="entry name" value="Sig_transdc_His_kin-like_C"/>
</dbReference>
<organism evidence="6 7">
    <name type="scientific">Gracilimonas sediminicola</name>
    <dbReference type="NCBI Taxonomy" id="2952158"/>
    <lineage>
        <taxon>Bacteria</taxon>
        <taxon>Pseudomonadati</taxon>
        <taxon>Balneolota</taxon>
        <taxon>Balneolia</taxon>
        <taxon>Balneolales</taxon>
        <taxon>Balneolaceae</taxon>
        <taxon>Gracilimonas</taxon>
    </lineage>
</organism>
<dbReference type="SUPFAM" id="SSF54427">
    <property type="entry name" value="NTF2-like"/>
    <property type="match status" value="1"/>
</dbReference>
<feature type="coiled-coil region" evidence="4">
    <location>
        <begin position="540"/>
        <end position="577"/>
    </location>
</feature>
<dbReference type="InterPro" id="IPR036890">
    <property type="entry name" value="HATPase_C_sf"/>
</dbReference>
<evidence type="ECO:0000313" key="6">
    <source>
        <dbReference type="EMBL" id="MCP9291005.1"/>
    </source>
</evidence>
<evidence type="ECO:0000259" key="5">
    <source>
        <dbReference type="PROSITE" id="PS50109"/>
    </source>
</evidence>
<comment type="caution">
    <text evidence="6">The sequence shown here is derived from an EMBL/GenBank/DDBJ whole genome shotgun (WGS) entry which is preliminary data.</text>
</comment>
<comment type="catalytic activity">
    <reaction evidence="1">
        <text>ATP + protein L-histidine = ADP + protein N-phospho-L-histidine.</text>
        <dbReference type="EC" id="2.7.13.3"/>
    </reaction>
</comment>
<name>A0A9X2L2F3_9BACT</name>
<feature type="coiled-coil region" evidence="4">
    <location>
        <begin position="144"/>
        <end position="171"/>
    </location>
</feature>
<dbReference type="InterPro" id="IPR036097">
    <property type="entry name" value="HisK_dim/P_sf"/>
</dbReference>
<dbReference type="Gene3D" id="3.30.565.10">
    <property type="entry name" value="Histidine kinase-like ATPase, C-terminal domain"/>
    <property type="match status" value="1"/>
</dbReference>
<dbReference type="Pfam" id="PF00512">
    <property type="entry name" value="HisKA"/>
    <property type="match status" value="1"/>
</dbReference>
<keyword evidence="6" id="KW-0547">Nucleotide-binding</keyword>
<dbReference type="Gene3D" id="1.10.287.130">
    <property type="match status" value="1"/>
</dbReference>
<dbReference type="RefSeq" id="WP_255133569.1">
    <property type="nucleotide sequence ID" value="NZ_JANDBC010000001.1"/>
</dbReference>
<dbReference type="GO" id="GO:0000155">
    <property type="term" value="F:phosphorelay sensor kinase activity"/>
    <property type="evidence" value="ECO:0007669"/>
    <property type="project" value="InterPro"/>
</dbReference>
<dbReference type="Pfam" id="PF02518">
    <property type="entry name" value="HATPase_c"/>
    <property type="match status" value="1"/>
</dbReference>
<dbReference type="InterPro" id="IPR003594">
    <property type="entry name" value="HATPase_dom"/>
</dbReference>
<dbReference type="PROSITE" id="PS50109">
    <property type="entry name" value="HIS_KIN"/>
    <property type="match status" value="1"/>
</dbReference>
<evidence type="ECO:0000256" key="4">
    <source>
        <dbReference type="SAM" id="Coils"/>
    </source>
</evidence>
<dbReference type="EMBL" id="JANDBC010000001">
    <property type="protein sequence ID" value="MCP9291005.1"/>
    <property type="molecule type" value="Genomic_DNA"/>
</dbReference>
<dbReference type="EC" id="2.7.13.3" evidence="2"/>
<reference evidence="6" key="1">
    <citation type="submission" date="2022-06" db="EMBL/GenBank/DDBJ databases">
        <title>Gracilimonas sp. CAU 1638 isolated from sea sediment.</title>
        <authorList>
            <person name="Kim W."/>
        </authorList>
    </citation>
    <scope>NUCLEOTIDE SEQUENCE</scope>
    <source>
        <strain evidence="6">CAU 1638</strain>
    </source>
</reference>
<evidence type="ECO:0000313" key="7">
    <source>
        <dbReference type="Proteomes" id="UP001139125"/>
    </source>
</evidence>
<evidence type="ECO:0000256" key="1">
    <source>
        <dbReference type="ARBA" id="ARBA00000085"/>
    </source>
</evidence>
<feature type="domain" description="Histidine kinase" evidence="5">
    <location>
        <begin position="586"/>
        <end position="835"/>
    </location>
</feature>
<dbReference type="SMART" id="SM00388">
    <property type="entry name" value="HisKA"/>
    <property type="match status" value="1"/>
</dbReference>